<name>A0AAV2ZG25_9STRA</name>
<feature type="region of interest" description="Disordered" evidence="1">
    <location>
        <begin position="239"/>
        <end position="267"/>
    </location>
</feature>
<reference evidence="3" key="1">
    <citation type="submission" date="2022-11" db="EMBL/GenBank/DDBJ databases">
        <authorList>
            <person name="Morgan W.R."/>
            <person name="Tartar A."/>
        </authorList>
    </citation>
    <scope>NUCLEOTIDE SEQUENCE</scope>
    <source>
        <strain evidence="3">ARSEF 373</strain>
    </source>
</reference>
<sequence length="364" mass="40632">MDASPRVDSPLQAIDRARRMRLESLDELPAQSPAPKQPVLPSPHMWEGVHGNAQAHPWQERQPASGKKDANSEGTKLGIRWFDGNEVYQGFGSSFQAGGKRFVRAVAFAEEACDFPWSEDVKVEVLSHHSSGVAEKYFNRQVEHWWAQCGALWYVMDRMMKAFKTTLSTAQAIKLFTARKDAKRSWQEHLLYLVAVGEAAGTSDELILENIVQYASPELKPVLLAKYDARRPDHLQQAEELTQRDCKMSRKAPPKNGSSKKKQEKESDLTLAVIDGPDDAHDWILDSGFNRHLVNDPARLINASACNSDCVLPDGQTLTVTHRADGHSKMITLTGVYYAPKSARNNISYGELEAKGCKLVYTKG</sequence>
<dbReference type="AlphaFoldDB" id="A0AAV2ZG25"/>
<protein>
    <recommendedName>
        <fullName evidence="2">Retrovirus-related Pol polyprotein from transposon TNT 1-94-like beta-barrel domain-containing protein</fullName>
    </recommendedName>
</protein>
<comment type="caution">
    <text evidence="3">The sequence shown here is derived from an EMBL/GenBank/DDBJ whole genome shotgun (WGS) entry which is preliminary data.</text>
</comment>
<dbReference type="EMBL" id="DAKRPA010000013">
    <property type="protein sequence ID" value="DBA03963.1"/>
    <property type="molecule type" value="Genomic_DNA"/>
</dbReference>
<dbReference type="InterPro" id="IPR054722">
    <property type="entry name" value="PolX-like_BBD"/>
</dbReference>
<feature type="compositionally biased region" description="Basic and acidic residues" evidence="1">
    <location>
        <begin position="239"/>
        <end position="248"/>
    </location>
</feature>
<dbReference type="Proteomes" id="UP001146120">
    <property type="component" value="Unassembled WGS sequence"/>
</dbReference>
<feature type="domain" description="Retrovirus-related Pol polyprotein from transposon TNT 1-94-like beta-barrel" evidence="2">
    <location>
        <begin position="283"/>
        <end position="357"/>
    </location>
</feature>
<organism evidence="3 4">
    <name type="scientific">Lagenidium giganteum</name>
    <dbReference type="NCBI Taxonomy" id="4803"/>
    <lineage>
        <taxon>Eukaryota</taxon>
        <taxon>Sar</taxon>
        <taxon>Stramenopiles</taxon>
        <taxon>Oomycota</taxon>
        <taxon>Peronosporomycetes</taxon>
        <taxon>Pythiales</taxon>
        <taxon>Pythiaceae</taxon>
    </lineage>
</organism>
<evidence type="ECO:0000313" key="3">
    <source>
        <dbReference type="EMBL" id="DBA03963.1"/>
    </source>
</evidence>
<gene>
    <name evidence="3" type="ORF">N0F65_010616</name>
</gene>
<keyword evidence="4" id="KW-1185">Reference proteome</keyword>
<evidence type="ECO:0000313" key="4">
    <source>
        <dbReference type="Proteomes" id="UP001146120"/>
    </source>
</evidence>
<feature type="compositionally biased region" description="Basic residues" evidence="1">
    <location>
        <begin position="249"/>
        <end position="260"/>
    </location>
</feature>
<reference evidence="3" key="2">
    <citation type="journal article" date="2023" name="Microbiol Resour">
        <title>Decontamination and Annotation of the Draft Genome Sequence of the Oomycete Lagenidium giganteum ARSEF 373.</title>
        <authorList>
            <person name="Morgan W.R."/>
            <person name="Tartar A."/>
        </authorList>
    </citation>
    <scope>NUCLEOTIDE SEQUENCE</scope>
    <source>
        <strain evidence="3">ARSEF 373</strain>
    </source>
</reference>
<proteinExistence type="predicted"/>
<dbReference type="Pfam" id="PF22936">
    <property type="entry name" value="Pol_BBD"/>
    <property type="match status" value="1"/>
</dbReference>
<feature type="region of interest" description="Disordered" evidence="1">
    <location>
        <begin position="1"/>
        <end position="73"/>
    </location>
</feature>
<evidence type="ECO:0000256" key="1">
    <source>
        <dbReference type="SAM" id="MobiDB-lite"/>
    </source>
</evidence>
<evidence type="ECO:0000259" key="2">
    <source>
        <dbReference type="Pfam" id="PF22936"/>
    </source>
</evidence>
<feature type="compositionally biased region" description="Basic and acidic residues" evidence="1">
    <location>
        <begin position="15"/>
        <end position="24"/>
    </location>
</feature>
<accession>A0AAV2ZG25</accession>